<keyword evidence="2" id="KW-0902">Two-component regulatory system</keyword>
<dbReference type="GO" id="GO:0000156">
    <property type="term" value="F:phosphorelay response regulator activity"/>
    <property type="evidence" value="ECO:0007669"/>
    <property type="project" value="TreeGrafter"/>
</dbReference>
<evidence type="ECO:0000313" key="10">
    <source>
        <dbReference type="EMBL" id="MBV3382532.1"/>
    </source>
</evidence>
<accession>A0AAW4MS96</accession>
<dbReference type="Proteomes" id="UP001196408">
    <property type="component" value="Unassembled WGS sequence"/>
</dbReference>
<evidence type="ECO:0000313" key="11">
    <source>
        <dbReference type="EMBL" id="MBV3392625.1"/>
    </source>
</evidence>
<evidence type="ECO:0000256" key="5">
    <source>
        <dbReference type="ARBA" id="ARBA00023163"/>
    </source>
</evidence>
<reference evidence="10 13" key="1">
    <citation type="submission" date="2021-06" db="EMBL/GenBank/DDBJ databases">
        <title>Collection of gut derived symbiotic bacterial strains cultured from healthy donors.</title>
        <authorList>
            <person name="Lin H."/>
            <person name="Littmann E."/>
            <person name="Pamer E.G."/>
        </authorList>
    </citation>
    <scope>NUCLEOTIDE SEQUENCE</scope>
    <source>
        <strain evidence="11 13">MSK.21.70</strain>
        <strain evidence="10">MSK.21.82</strain>
    </source>
</reference>
<feature type="domain" description="OmpR/PhoB-type" evidence="9">
    <location>
        <begin position="132"/>
        <end position="231"/>
    </location>
</feature>
<dbReference type="GO" id="GO:0005829">
    <property type="term" value="C:cytosol"/>
    <property type="evidence" value="ECO:0007669"/>
    <property type="project" value="TreeGrafter"/>
</dbReference>
<evidence type="ECO:0000256" key="4">
    <source>
        <dbReference type="ARBA" id="ARBA00023125"/>
    </source>
</evidence>
<dbReference type="SMART" id="SM00448">
    <property type="entry name" value="REC"/>
    <property type="match status" value="1"/>
</dbReference>
<dbReference type="EMBL" id="JAHOEF010000021">
    <property type="protein sequence ID" value="MBV3382532.1"/>
    <property type="molecule type" value="Genomic_DNA"/>
</dbReference>
<sequence length="231" mass="26510">MNEKIMVVDDDQDIREVIQVLLSSEGYNVIEASNGKEALELVNDDTDLIILDVMMPEMNGYQACVLLREKTKAPILFLTAKGQDSDKTLGFSSGGDDYLTKPFSYNELTGRVKALLRRYHVYQGKGTTQEKQIIYKTGNIEVNSAKRTASIDGEKLNLTDLEYNILEYLLMNKQQVISPSQLFEAIWHEEYYYGANNTIMVHIRHLRQKIEKDPTNPEHIKTIWGKGYYCE</sequence>
<name>A0AAW4MS96_9FIRM</name>
<proteinExistence type="predicted"/>
<dbReference type="FunFam" id="1.10.10.10:FF:000018">
    <property type="entry name" value="DNA-binding response regulator ResD"/>
    <property type="match status" value="1"/>
</dbReference>
<dbReference type="Pfam" id="PF00072">
    <property type="entry name" value="Response_reg"/>
    <property type="match status" value="1"/>
</dbReference>
<evidence type="ECO:0000259" key="8">
    <source>
        <dbReference type="PROSITE" id="PS50110"/>
    </source>
</evidence>
<dbReference type="RefSeq" id="WP_217747426.1">
    <property type="nucleotide sequence ID" value="NZ_JAHOEB010000023.1"/>
</dbReference>
<dbReference type="GO" id="GO:0032993">
    <property type="term" value="C:protein-DNA complex"/>
    <property type="evidence" value="ECO:0007669"/>
    <property type="project" value="TreeGrafter"/>
</dbReference>
<evidence type="ECO:0000256" key="2">
    <source>
        <dbReference type="ARBA" id="ARBA00023012"/>
    </source>
</evidence>
<dbReference type="InterPro" id="IPR001789">
    <property type="entry name" value="Sig_transdc_resp-reg_receiver"/>
</dbReference>
<dbReference type="CDD" id="cd17574">
    <property type="entry name" value="REC_OmpR"/>
    <property type="match status" value="1"/>
</dbReference>
<evidence type="ECO:0000259" key="9">
    <source>
        <dbReference type="PROSITE" id="PS51755"/>
    </source>
</evidence>
<evidence type="ECO:0000256" key="6">
    <source>
        <dbReference type="PROSITE-ProRule" id="PRU00169"/>
    </source>
</evidence>
<evidence type="ECO:0000313" key="12">
    <source>
        <dbReference type="Proteomes" id="UP001196408"/>
    </source>
</evidence>
<evidence type="ECO:0000256" key="1">
    <source>
        <dbReference type="ARBA" id="ARBA00022553"/>
    </source>
</evidence>
<dbReference type="GO" id="GO:0006355">
    <property type="term" value="P:regulation of DNA-templated transcription"/>
    <property type="evidence" value="ECO:0007669"/>
    <property type="project" value="InterPro"/>
</dbReference>
<protein>
    <submittedName>
        <fullName evidence="10">Response regulator transcription factor</fullName>
    </submittedName>
</protein>
<keyword evidence="3" id="KW-0805">Transcription regulation</keyword>
<dbReference type="SMART" id="SM00862">
    <property type="entry name" value="Trans_reg_C"/>
    <property type="match status" value="1"/>
</dbReference>
<comment type="caution">
    <text evidence="10">The sequence shown here is derived from an EMBL/GenBank/DDBJ whole genome shotgun (WGS) entry which is preliminary data.</text>
</comment>
<keyword evidence="13" id="KW-1185">Reference proteome</keyword>
<keyword evidence="1 6" id="KW-0597">Phosphoprotein</keyword>
<dbReference type="PANTHER" id="PTHR48111:SF2">
    <property type="entry name" value="RESPONSE REGULATOR SAER"/>
    <property type="match status" value="1"/>
</dbReference>
<dbReference type="PROSITE" id="PS51755">
    <property type="entry name" value="OMPR_PHOB"/>
    <property type="match status" value="1"/>
</dbReference>
<organism evidence="10 12">
    <name type="scientific">Catenibacterium mitsuokai</name>
    <dbReference type="NCBI Taxonomy" id="100886"/>
    <lineage>
        <taxon>Bacteria</taxon>
        <taxon>Bacillati</taxon>
        <taxon>Bacillota</taxon>
        <taxon>Erysipelotrichia</taxon>
        <taxon>Erysipelotrichales</taxon>
        <taxon>Coprobacillaceae</taxon>
        <taxon>Catenibacterium</taxon>
    </lineage>
</organism>
<dbReference type="PROSITE" id="PS50110">
    <property type="entry name" value="RESPONSE_REGULATORY"/>
    <property type="match status" value="1"/>
</dbReference>
<dbReference type="InterPro" id="IPR001867">
    <property type="entry name" value="OmpR/PhoB-type_DNA-bd"/>
</dbReference>
<dbReference type="FunFam" id="3.40.50.2300:FF:000001">
    <property type="entry name" value="DNA-binding response regulator PhoB"/>
    <property type="match status" value="1"/>
</dbReference>
<dbReference type="PANTHER" id="PTHR48111">
    <property type="entry name" value="REGULATOR OF RPOS"/>
    <property type="match status" value="1"/>
</dbReference>
<evidence type="ECO:0000256" key="3">
    <source>
        <dbReference type="ARBA" id="ARBA00023015"/>
    </source>
</evidence>
<dbReference type="GO" id="GO:0000976">
    <property type="term" value="F:transcription cis-regulatory region binding"/>
    <property type="evidence" value="ECO:0007669"/>
    <property type="project" value="TreeGrafter"/>
</dbReference>
<dbReference type="EMBL" id="JAHOEL010000023">
    <property type="protein sequence ID" value="MBV3392625.1"/>
    <property type="molecule type" value="Genomic_DNA"/>
</dbReference>
<dbReference type="Proteomes" id="UP001197492">
    <property type="component" value="Unassembled WGS sequence"/>
</dbReference>
<feature type="modified residue" description="4-aspartylphosphate" evidence="6">
    <location>
        <position position="52"/>
    </location>
</feature>
<dbReference type="Pfam" id="PF00486">
    <property type="entry name" value="Trans_reg_C"/>
    <property type="match status" value="1"/>
</dbReference>
<keyword evidence="5" id="KW-0804">Transcription</keyword>
<gene>
    <name evidence="10" type="ORF">KSV97_04645</name>
    <name evidence="11" type="ORF">KSW06_05010</name>
</gene>
<feature type="DNA-binding region" description="OmpR/PhoB-type" evidence="7">
    <location>
        <begin position="132"/>
        <end position="231"/>
    </location>
</feature>
<dbReference type="AlphaFoldDB" id="A0AAW4MS96"/>
<dbReference type="InterPro" id="IPR039420">
    <property type="entry name" value="WalR-like"/>
</dbReference>
<evidence type="ECO:0000313" key="13">
    <source>
        <dbReference type="Proteomes" id="UP001197492"/>
    </source>
</evidence>
<feature type="domain" description="Response regulatory" evidence="8">
    <location>
        <begin position="4"/>
        <end position="116"/>
    </location>
</feature>
<keyword evidence="4 7" id="KW-0238">DNA-binding</keyword>
<dbReference type="CDD" id="cd00383">
    <property type="entry name" value="trans_reg_C"/>
    <property type="match status" value="1"/>
</dbReference>
<evidence type="ECO:0000256" key="7">
    <source>
        <dbReference type="PROSITE-ProRule" id="PRU01091"/>
    </source>
</evidence>